<feature type="transmembrane region" description="Helical" evidence="1">
    <location>
        <begin position="153"/>
        <end position="172"/>
    </location>
</feature>
<proteinExistence type="predicted"/>
<evidence type="ECO:0000313" key="3">
    <source>
        <dbReference type="Proteomes" id="UP000076532"/>
    </source>
</evidence>
<dbReference type="OrthoDB" id="3261276at2759"/>
<dbReference type="Proteomes" id="UP000076532">
    <property type="component" value="Unassembled WGS sequence"/>
</dbReference>
<reference evidence="2 3" key="1">
    <citation type="journal article" date="2016" name="Mol. Biol. Evol.">
        <title>Comparative Genomics of Early-Diverging Mushroom-Forming Fungi Provides Insights into the Origins of Lignocellulose Decay Capabilities.</title>
        <authorList>
            <person name="Nagy L.G."/>
            <person name="Riley R."/>
            <person name="Tritt A."/>
            <person name="Adam C."/>
            <person name="Daum C."/>
            <person name="Floudas D."/>
            <person name="Sun H."/>
            <person name="Yadav J.S."/>
            <person name="Pangilinan J."/>
            <person name="Larsson K.H."/>
            <person name="Matsuura K."/>
            <person name="Barry K."/>
            <person name="Labutti K."/>
            <person name="Kuo R."/>
            <person name="Ohm R.A."/>
            <person name="Bhattacharya S.S."/>
            <person name="Shirouzu T."/>
            <person name="Yoshinaga Y."/>
            <person name="Martin F.M."/>
            <person name="Grigoriev I.V."/>
            <person name="Hibbett D.S."/>
        </authorList>
    </citation>
    <scope>NUCLEOTIDE SEQUENCE [LARGE SCALE GENOMIC DNA]</scope>
    <source>
        <strain evidence="2 3">CBS 109695</strain>
    </source>
</reference>
<accession>A0A166PKF1</accession>
<keyword evidence="1" id="KW-0472">Membrane</keyword>
<name>A0A166PKF1_9AGAM</name>
<evidence type="ECO:0000313" key="2">
    <source>
        <dbReference type="EMBL" id="KZP26186.1"/>
    </source>
</evidence>
<protein>
    <submittedName>
        <fullName evidence="2">Uncharacterized protein</fullName>
    </submittedName>
</protein>
<evidence type="ECO:0000256" key="1">
    <source>
        <dbReference type="SAM" id="Phobius"/>
    </source>
</evidence>
<keyword evidence="1" id="KW-1133">Transmembrane helix</keyword>
<organism evidence="2 3">
    <name type="scientific">Athelia psychrophila</name>
    <dbReference type="NCBI Taxonomy" id="1759441"/>
    <lineage>
        <taxon>Eukaryota</taxon>
        <taxon>Fungi</taxon>
        <taxon>Dikarya</taxon>
        <taxon>Basidiomycota</taxon>
        <taxon>Agaricomycotina</taxon>
        <taxon>Agaricomycetes</taxon>
        <taxon>Agaricomycetidae</taxon>
        <taxon>Atheliales</taxon>
        <taxon>Atheliaceae</taxon>
        <taxon>Athelia</taxon>
    </lineage>
</organism>
<sequence>MFGHRSLYFLLILALWLAMVVLAIFTALASVASSGRSDCALFAAPSNNSFSAITILGGNNCTFQDHLAGTVSRRASYIQSTHIIIIRLIGTLILLVYKPSLTAMMWSALQKVSGTSGEPSLRVDAFQQAVGLSSAPALLPAALYAKASRTLPFNVLFVLLVSILSLLSPLAISPIYQPHMGPYLVDATLDVGGGVGMATPPDYDGNAYIPEGVSKGRALRSAAAVISTPVFPKIFDVRVAPFLSMATIDEIWSAEVDIAVARNAVDCSASAQARFNSTEPIVALNMTSYFIPNGGFTNATSPTFMGRSLGIITNDPGVAVVYLNSSSSVQPGSVTAETSIIFLGANVTLEGAQQTITSPDATARIVSIDVLICTSTTTLEINHCVINQGNVTSCTLSVPQNITASSTGGLDAYIHKPADVAMALSASAVIGFYTIPSRLTMYLMSNITVATQVLPLSFLTGRVQGNQYHVPLDYITDIVFPQAAQTLVQGMNQAWPVPKPDQSVSLTVTFGASWPQLSYIILAICAGCAITATVSGVTAFRNHPVPLDIVRLLAISQNGQLGDVFTPYADMRTPVGGNVLQRRIGYSYVEHVGGHALVVENAGSQPLAGEK</sequence>
<gene>
    <name evidence="2" type="ORF">FIBSPDRAFT_887554</name>
</gene>
<feature type="transmembrane region" description="Helical" evidence="1">
    <location>
        <begin position="77"/>
        <end position="97"/>
    </location>
</feature>
<keyword evidence="3" id="KW-1185">Reference proteome</keyword>
<dbReference type="EMBL" id="KV417516">
    <property type="protein sequence ID" value="KZP26186.1"/>
    <property type="molecule type" value="Genomic_DNA"/>
</dbReference>
<feature type="transmembrane region" description="Helical" evidence="1">
    <location>
        <begin position="7"/>
        <end position="28"/>
    </location>
</feature>
<dbReference type="AlphaFoldDB" id="A0A166PKF1"/>
<keyword evidence="1" id="KW-0812">Transmembrane</keyword>